<dbReference type="PROSITE" id="PS00449">
    <property type="entry name" value="ATPASE_A"/>
    <property type="match status" value="1"/>
</dbReference>
<keyword evidence="10" id="KW-0066">ATP synthesis</keyword>
<dbReference type="PRINTS" id="PR00123">
    <property type="entry name" value="ATPASEA"/>
</dbReference>
<dbReference type="Proteomes" id="UP000291072">
    <property type="component" value="Unassembled WGS sequence"/>
</dbReference>
<comment type="similarity">
    <text evidence="2">Belongs to the ATPase A chain family.</text>
</comment>
<keyword evidence="5 11" id="KW-0812">Transmembrane</keyword>
<evidence type="ECO:0000256" key="7">
    <source>
        <dbReference type="ARBA" id="ARBA00022989"/>
    </source>
</evidence>
<feature type="transmembrane region" description="Helical" evidence="11">
    <location>
        <begin position="155"/>
        <end position="177"/>
    </location>
</feature>
<evidence type="ECO:0000256" key="1">
    <source>
        <dbReference type="ARBA" id="ARBA00004141"/>
    </source>
</evidence>
<dbReference type="InterPro" id="IPR035908">
    <property type="entry name" value="F0_ATP_A_sf"/>
</dbReference>
<dbReference type="NCBIfam" id="NF004487">
    <property type="entry name" value="PRK05815.3-5"/>
    <property type="match status" value="1"/>
</dbReference>
<name>A0A4R0XRR3_9MOLU</name>
<reference evidence="12 13" key="1">
    <citation type="submission" date="2018-02" db="EMBL/GenBank/DDBJ databases">
        <title>Mycoplasma marinum and Mycoplasma todarodis sp. nov., moderately halophilic and psychrotolerant mycoplasmas isolated from cephalopods.</title>
        <authorList>
            <person name="Viver T."/>
        </authorList>
    </citation>
    <scope>NUCLEOTIDE SEQUENCE [LARGE SCALE GENOMIC DNA]</scope>
    <source>
        <strain evidence="12 13">5H</strain>
    </source>
</reference>
<sequence length="254" mass="28461">MDKVAKNINKWWQPQLVSLVLVTILLVVIAIIVYSKVKKIKPNEAPKGVAFVAEQYVMGVDNLFKSVAGKDKLQPVAPYIFTLLTFLMVGNLFGLIGLEPPTTSYSVPLTLGMVSWIGIYVVGIIYQKHRFFKRFINPLELIGQFTPLISISFRLFGNMIGGATIMFLVYHLTGAIWSHVPYLGEVNLLGSLLAPPLHFYFDVFDGIIQGFVFTLLTTVYWSLEASEGEERPVEKDEKVIAFAKQKGKLKTKEA</sequence>
<comment type="subcellular location">
    <subcellularLocation>
        <location evidence="1">Membrane</location>
        <topology evidence="1">Multi-pass membrane protein</topology>
    </subcellularLocation>
</comment>
<dbReference type="InterPro" id="IPR023011">
    <property type="entry name" value="ATP_synth_F0_asu_AS"/>
</dbReference>
<organism evidence="12 13">
    <name type="scientific">Mycoplasma todarodis</name>
    <dbReference type="NCBI Taxonomy" id="1937191"/>
    <lineage>
        <taxon>Bacteria</taxon>
        <taxon>Bacillati</taxon>
        <taxon>Mycoplasmatota</taxon>
        <taxon>Mollicutes</taxon>
        <taxon>Mycoplasmataceae</taxon>
        <taxon>Mycoplasma</taxon>
    </lineage>
</organism>
<dbReference type="EMBL" id="PSZP01000057">
    <property type="protein sequence ID" value="TCG10357.1"/>
    <property type="molecule type" value="Genomic_DNA"/>
</dbReference>
<accession>A0A4R0XRR3</accession>
<keyword evidence="9 11" id="KW-0472">Membrane</keyword>
<evidence type="ECO:0000256" key="8">
    <source>
        <dbReference type="ARBA" id="ARBA00023065"/>
    </source>
</evidence>
<feature type="transmembrane region" description="Helical" evidence="11">
    <location>
        <begin position="76"/>
        <end position="98"/>
    </location>
</feature>
<dbReference type="InterPro" id="IPR045082">
    <property type="entry name" value="ATP_syn_F0_a_bact/chloroplast"/>
</dbReference>
<gene>
    <name evidence="12" type="ORF">C4B25_04550</name>
</gene>
<dbReference type="PANTHER" id="PTHR42823">
    <property type="entry name" value="ATP SYNTHASE SUBUNIT A, CHLOROPLASTIC"/>
    <property type="match status" value="1"/>
</dbReference>
<dbReference type="PANTHER" id="PTHR42823:SF3">
    <property type="entry name" value="ATP SYNTHASE SUBUNIT A, CHLOROPLASTIC"/>
    <property type="match status" value="1"/>
</dbReference>
<dbReference type="GO" id="GO:0046933">
    <property type="term" value="F:proton-transporting ATP synthase activity, rotational mechanism"/>
    <property type="evidence" value="ECO:0007669"/>
    <property type="project" value="TreeGrafter"/>
</dbReference>
<evidence type="ECO:0000256" key="11">
    <source>
        <dbReference type="SAM" id="Phobius"/>
    </source>
</evidence>
<evidence type="ECO:0000256" key="5">
    <source>
        <dbReference type="ARBA" id="ARBA00022692"/>
    </source>
</evidence>
<keyword evidence="3" id="KW-0813">Transport</keyword>
<evidence type="ECO:0000256" key="9">
    <source>
        <dbReference type="ARBA" id="ARBA00023136"/>
    </source>
</evidence>
<protein>
    <submittedName>
        <fullName evidence="12">F0F1 ATP synthase subunit A</fullName>
    </submittedName>
</protein>
<feature type="transmembrane region" description="Helical" evidence="11">
    <location>
        <begin position="197"/>
        <end position="221"/>
    </location>
</feature>
<dbReference type="GO" id="GO:0045259">
    <property type="term" value="C:proton-transporting ATP synthase complex"/>
    <property type="evidence" value="ECO:0007669"/>
    <property type="project" value="UniProtKB-KW"/>
</dbReference>
<evidence type="ECO:0000256" key="10">
    <source>
        <dbReference type="ARBA" id="ARBA00023310"/>
    </source>
</evidence>
<evidence type="ECO:0000256" key="2">
    <source>
        <dbReference type="ARBA" id="ARBA00006810"/>
    </source>
</evidence>
<dbReference type="Pfam" id="PF00119">
    <property type="entry name" value="ATP-synt_A"/>
    <property type="match status" value="1"/>
</dbReference>
<dbReference type="GO" id="GO:0042777">
    <property type="term" value="P:proton motive force-driven plasma membrane ATP synthesis"/>
    <property type="evidence" value="ECO:0007669"/>
    <property type="project" value="TreeGrafter"/>
</dbReference>
<keyword evidence="8" id="KW-0406">Ion transport</keyword>
<evidence type="ECO:0000313" key="12">
    <source>
        <dbReference type="EMBL" id="TCG10357.1"/>
    </source>
</evidence>
<dbReference type="Gene3D" id="1.20.120.220">
    <property type="entry name" value="ATP synthase, F0 complex, subunit A"/>
    <property type="match status" value="1"/>
</dbReference>
<dbReference type="OrthoDB" id="9789241at2"/>
<dbReference type="AlphaFoldDB" id="A0A4R0XRR3"/>
<feature type="transmembrane region" description="Helical" evidence="11">
    <location>
        <begin position="12"/>
        <end position="34"/>
    </location>
</feature>
<dbReference type="InterPro" id="IPR000568">
    <property type="entry name" value="ATP_synth_F0_asu"/>
</dbReference>
<dbReference type="RefSeq" id="WP_131613939.1">
    <property type="nucleotide sequence ID" value="NZ_PSZP01000057.1"/>
</dbReference>
<evidence type="ECO:0000256" key="4">
    <source>
        <dbReference type="ARBA" id="ARBA00022547"/>
    </source>
</evidence>
<proteinExistence type="inferred from homology"/>
<evidence type="ECO:0000313" key="13">
    <source>
        <dbReference type="Proteomes" id="UP000291072"/>
    </source>
</evidence>
<dbReference type="SUPFAM" id="SSF81336">
    <property type="entry name" value="F1F0 ATP synthase subunit A"/>
    <property type="match status" value="1"/>
</dbReference>
<feature type="transmembrane region" description="Helical" evidence="11">
    <location>
        <begin position="104"/>
        <end position="126"/>
    </location>
</feature>
<keyword evidence="13" id="KW-1185">Reference proteome</keyword>
<dbReference type="GO" id="GO:0005886">
    <property type="term" value="C:plasma membrane"/>
    <property type="evidence" value="ECO:0007669"/>
    <property type="project" value="TreeGrafter"/>
</dbReference>
<keyword evidence="7 11" id="KW-1133">Transmembrane helix</keyword>
<evidence type="ECO:0000256" key="3">
    <source>
        <dbReference type="ARBA" id="ARBA00022448"/>
    </source>
</evidence>
<keyword evidence="4" id="KW-0138">CF(0)</keyword>
<evidence type="ECO:0000256" key="6">
    <source>
        <dbReference type="ARBA" id="ARBA00022781"/>
    </source>
</evidence>
<keyword evidence="6" id="KW-0375">Hydrogen ion transport</keyword>
<dbReference type="CDD" id="cd00310">
    <property type="entry name" value="ATP-synt_Fo_a_6"/>
    <property type="match status" value="1"/>
</dbReference>
<comment type="caution">
    <text evidence="12">The sequence shown here is derived from an EMBL/GenBank/DDBJ whole genome shotgun (WGS) entry which is preliminary data.</text>
</comment>